<accession>A0A8S5QB88</accession>
<reference evidence="2" key="1">
    <citation type="journal article" date="2021" name="Proc. Natl. Acad. Sci. U.S.A.">
        <title>A Catalog of Tens of Thousands of Viruses from Human Metagenomes Reveals Hidden Associations with Chronic Diseases.</title>
        <authorList>
            <person name="Tisza M.J."/>
            <person name="Buck C.B."/>
        </authorList>
    </citation>
    <scope>NUCLEOTIDE SEQUENCE</scope>
    <source>
        <strain evidence="2">Ctiwu7</strain>
    </source>
</reference>
<feature type="region of interest" description="Disordered" evidence="1">
    <location>
        <begin position="1"/>
        <end position="46"/>
    </location>
</feature>
<sequence length="46" mass="4969">MVPKAGASADERLLRSPRLPHPSPQKAFTRPCPCHHEPAVLPSEGV</sequence>
<protein>
    <submittedName>
        <fullName evidence="2">Uncharacterized protein</fullName>
    </submittedName>
</protein>
<evidence type="ECO:0000256" key="1">
    <source>
        <dbReference type="SAM" id="MobiDB-lite"/>
    </source>
</evidence>
<name>A0A8S5QB88_9CAUD</name>
<dbReference type="EMBL" id="BK015627">
    <property type="protein sequence ID" value="DAE16583.1"/>
    <property type="molecule type" value="Genomic_DNA"/>
</dbReference>
<evidence type="ECO:0000313" key="2">
    <source>
        <dbReference type="EMBL" id="DAE16583.1"/>
    </source>
</evidence>
<organism evidence="2">
    <name type="scientific">Podoviridae sp. ctiwu7</name>
    <dbReference type="NCBI Taxonomy" id="2825269"/>
    <lineage>
        <taxon>Viruses</taxon>
        <taxon>Duplodnaviria</taxon>
        <taxon>Heunggongvirae</taxon>
        <taxon>Uroviricota</taxon>
        <taxon>Caudoviricetes</taxon>
    </lineage>
</organism>
<proteinExistence type="predicted"/>